<proteinExistence type="predicted"/>
<keyword evidence="2" id="KW-1185">Reference proteome</keyword>
<protein>
    <submittedName>
        <fullName evidence="1">Uncharacterized protein</fullName>
    </submittedName>
</protein>
<evidence type="ECO:0000313" key="2">
    <source>
        <dbReference type="Proteomes" id="UP000276133"/>
    </source>
</evidence>
<dbReference type="EMBL" id="REGN01005430">
    <property type="protein sequence ID" value="RNA13404.1"/>
    <property type="molecule type" value="Genomic_DNA"/>
</dbReference>
<evidence type="ECO:0000313" key="1">
    <source>
        <dbReference type="EMBL" id="RNA13404.1"/>
    </source>
</evidence>
<name>A0A3M7QQQ5_BRAPC</name>
<gene>
    <name evidence="1" type="ORF">BpHYR1_028380</name>
</gene>
<reference evidence="1 2" key="1">
    <citation type="journal article" date="2018" name="Sci. Rep.">
        <title>Genomic signatures of local adaptation to the degree of environmental predictability in rotifers.</title>
        <authorList>
            <person name="Franch-Gras L."/>
            <person name="Hahn C."/>
            <person name="Garcia-Roger E.M."/>
            <person name="Carmona M.J."/>
            <person name="Serra M."/>
            <person name="Gomez A."/>
        </authorList>
    </citation>
    <scope>NUCLEOTIDE SEQUENCE [LARGE SCALE GENOMIC DNA]</scope>
    <source>
        <strain evidence="1">HYR1</strain>
    </source>
</reference>
<accession>A0A3M7QQQ5</accession>
<dbReference type="Proteomes" id="UP000276133">
    <property type="component" value="Unassembled WGS sequence"/>
</dbReference>
<dbReference type="AlphaFoldDB" id="A0A3M7QQQ5"/>
<sequence length="90" mass="10884">MTKNYKYREELEFWSFKYNPTVPDLILINIIDEYCQVYKTFGDAAKIQIPECKKKKEKKEKKISKSKNLKKFSFKKMNHLNSCPIELRKD</sequence>
<organism evidence="1 2">
    <name type="scientific">Brachionus plicatilis</name>
    <name type="common">Marine rotifer</name>
    <name type="synonym">Brachionus muelleri</name>
    <dbReference type="NCBI Taxonomy" id="10195"/>
    <lineage>
        <taxon>Eukaryota</taxon>
        <taxon>Metazoa</taxon>
        <taxon>Spiralia</taxon>
        <taxon>Gnathifera</taxon>
        <taxon>Rotifera</taxon>
        <taxon>Eurotatoria</taxon>
        <taxon>Monogononta</taxon>
        <taxon>Pseudotrocha</taxon>
        <taxon>Ploima</taxon>
        <taxon>Brachionidae</taxon>
        <taxon>Brachionus</taxon>
    </lineage>
</organism>
<comment type="caution">
    <text evidence="1">The sequence shown here is derived from an EMBL/GenBank/DDBJ whole genome shotgun (WGS) entry which is preliminary data.</text>
</comment>